<gene>
    <name evidence="7" type="ORF">LAESUDRAFT_765259</name>
</gene>
<dbReference type="EC" id="5.6.2.4" evidence="5"/>
<dbReference type="STRING" id="1314785.A0A165AUY3"/>
<organism evidence="7 8">
    <name type="scientific">Laetiporus sulphureus 93-53</name>
    <dbReference type="NCBI Taxonomy" id="1314785"/>
    <lineage>
        <taxon>Eukaryota</taxon>
        <taxon>Fungi</taxon>
        <taxon>Dikarya</taxon>
        <taxon>Basidiomycota</taxon>
        <taxon>Agaricomycotina</taxon>
        <taxon>Agaricomycetes</taxon>
        <taxon>Polyporales</taxon>
        <taxon>Laetiporus</taxon>
    </lineage>
</organism>
<evidence type="ECO:0000256" key="3">
    <source>
        <dbReference type="ARBA" id="ARBA00022840"/>
    </source>
</evidence>
<keyword evidence="8" id="KW-1185">Reference proteome</keyword>
<dbReference type="InterPro" id="IPR001650">
    <property type="entry name" value="Helicase_C-like"/>
</dbReference>
<evidence type="ECO:0000256" key="1">
    <source>
        <dbReference type="ARBA" id="ARBA00005446"/>
    </source>
</evidence>
<dbReference type="RefSeq" id="XP_040757451.1">
    <property type="nucleotide sequence ID" value="XM_040913621.1"/>
</dbReference>
<dbReference type="Gene3D" id="3.40.50.300">
    <property type="entry name" value="P-loop containing nucleotide triphosphate hydrolases"/>
    <property type="match status" value="2"/>
</dbReference>
<keyword evidence="7" id="KW-0378">Hydrolase</keyword>
<evidence type="ECO:0000256" key="5">
    <source>
        <dbReference type="ARBA" id="ARBA00034808"/>
    </source>
</evidence>
<dbReference type="GO" id="GO:0005694">
    <property type="term" value="C:chromosome"/>
    <property type="evidence" value="ECO:0007669"/>
    <property type="project" value="TreeGrafter"/>
</dbReference>
<dbReference type="Proteomes" id="UP000076871">
    <property type="component" value="Unassembled WGS sequence"/>
</dbReference>
<dbReference type="PANTHER" id="PTHR13710:SF154">
    <property type="entry name" value="RECQ HELICASE, PUTATIVE (AFU_ORTHOLOGUE AFUA_6G14720)-RELATED"/>
    <property type="match status" value="1"/>
</dbReference>
<sequence>MYSKTQHNVGYGAVVARIPAHAVTKLLMLLFGVIYPACTELAAEIMSVEQAKAYKEYMFVVSGKPMNSTKQSQTLSYHTERIIRIPLGHRDFRQVMCSILVNIAKVDFGQPDEDDEDLHIIHSQFNHGVKVAEKHYGLQSNDAIPQISHTAVAAMQLVSVCYHVKLSLLPPSYASTLDALPENNQEQRLTDLVIPLKRHLATEMGQLKGDLKTWITDIMDRRIAGILVHLLKELRPSLQSTSQMQVIQSHTNRSRPLVVHEGLSQTLLSILPSSQLLRWTIPEQAELVQSSLGSKHVLAILPTGSGKSLAFFGAAMQSPDHLYIVVSPLVALTNDLKRRLGQTRLAGDLWNAHLDGSRMQIVLVSIDVAVRNDFSVWAESYKYRLKRIFVDEGHLLYAHQKFRQCMDLLSNLMRLCKPITILSATIFPQSESLICERLGIDLAHVHVIRVCIERTNVRYRVRYVKPALPPAEPQTDSFQPDPNMVAELMCIRNTHSLDEKSRGLIYFTSITKLNAFAAKLGLASYHAEMVQGDPVVNNALKADVVDAWCKGKEPGHRWLCCTQAFGAGVDYPHVRVVVHVDPRAAMFYLQESGRGGRDGDPYFSYVLWQKKPFLADPELDPHVGVLPMLEFLTTRSCRRVAWYDINPHVHSCCAMNAERCDNCNKMSEVGHLLR</sequence>
<keyword evidence="2" id="KW-0547">Nucleotide-binding</keyword>
<name>A0A165AUY3_9APHY</name>
<comment type="similarity">
    <text evidence="1">Belongs to the helicase family. RecQ subfamily.</text>
</comment>
<dbReference type="InterPro" id="IPR027417">
    <property type="entry name" value="P-loop_NTPase"/>
</dbReference>
<dbReference type="EMBL" id="KV427728">
    <property type="protein sequence ID" value="KZS99710.1"/>
    <property type="molecule type" value="Genomic_DNA"/>
</dbReference>
<dbReference type="PANTHER" id="PTHR13710">
    <property type="entry name" value="DNA HELICASE RECQ FAMILY MEMBER"/>
    <property type="match status" value="1"/>
</dbReference>
<dbReference type="SMART" id="SM00490">
    <property type="entry name" value="HELICc"/>
    <property type="match status" value="1"/>
</dbReference>
<feature type="domain" description="Helicase ATP-binding" evidence="6">
    <location>
        <begin position="288"/>
        <end position="444"/>
    </location>
</feature>
<protein>
    <recommendedName>
        <fullName evidence="5">DNA 3'-5' helicase</fullName>
        <ecNumber evidence="5">5.6.2.4</ecNumber>
    </recommendedName>
</protein>
<comment type="catalytic activity">
    <reaction evidence="4">
        <text>Couples ATP hydrolysis with the unwinding of duplex DNA by translocating in the 3'-5' direction.</text>
        <dbReference type="EC" id="5.6.2.4"/>
    </reaction>
</comment>
<dbReference type="PROSITE" id="PS51192">
    <property type="entry name" value="HELICASE_ATP_BIND_1"/>
    <property type="match status" value="1"/>
</dbReference>
<evidence type="ECO:0000256" key="4">
    <source>
        <dbReference type="ARBA" id="ARBA00034617"/>
    </source>
</evidence>
<dbReference type="GO" id="GO:0005524">
    <property type="term" value="F:ATP binding"/>
    <property type="evidence" value="ECO:0007669"/>
    <property type="project" value="UniProtKB-KW"/>
</dbReference>
<dbReference type="Pfam" id="PF00271">
    <property type="entry name" value="Helicase_C"/>
    <property type="match status" value="1"/>
</dbReference>
<accession>A0A165AUY3</accession>
<evidence type="ECO:0000256" key="2">
    <source>
        <dbReference type="ARBA" id="ARBA00022741"/>
    </source>
</evidence>
<dbReference type="GeneID" id="63830649"/>
<dbReference type="GO" id="GO:0003676">
    <property type="term" value="F:nucleic acid binding"/>
    <property type="evidence" value="ECO:0007669"/>
    <property type="project" value="InterPro"/>
</dbReference>
<dbReference type="GO" id="GO:0000724">
    <property type="term" value="P:double-strand break repair via homologous recombination"/>
    <property type="evidence" value="ECO:0007669"/>
    <property type="project" value="TreeGrafter"/>
</dbReference>
<dbReference type="GO" id="GO:0016787">
    <property type="term" value="F:hydrolase activity"/>
    <property type="evidence" value="ECO:0007669"/>
    <property type="project" value="UniProtKB-KW"/>
</dbReference>
<dbReference type="OrthoDB" id="5425465at2759"/>
<keyword evidence="3" id="KW-0067">ATP-binding</keyword>
<dbReference type="SMART" id="SM00487">
    <property type="entry name" value="DEXDc"/>
    <property type="match status" value="1"/>
</dbReference>
<dbReference type="InParanoid" id="A0A165AUY3"/>
<dbReference type="Pfam" id="PF00270">
    <property type="entry name" value="DEAD"/>
    <property type="match status" value="1"/>
</dbReference>
<evidence type="ECO:0000313" key="8">
    <source>
        <dbReference type="Proteomes" id="UP000076871"/>
    </source>
</evidence>
<dbReference type="GO" id="GO:0005737">
    <property type="term" value="C:cytoplasm"/>
    <property type="evidence" value="ECO:0007669"/>
    <property type="project" value="TreeGrafter"/>
</dbReference>
<proteinExistence type="inferred from homology"/>
<dbReference type="InterPro" id="IPR014001">
    <property type="entry name" value="Helicase_ATP-bd"/>
</dbReference>
<dbReference type="GO" id="GO:0043138">
    <property type="term" value="F:3'-5' DNA helicase activity"/>
    <property type="evidence" value="ECO:0007669"/>
    <property type="project" value="UniProtKB-EC"/>
</dbReference>
<dbReference type="GO" id="GO:0009378">
    <property type="term" value="F:four-way junction helicase activity"/>
    <property type="evidence" value="ECO:0007669"/>
    <property type="project" value="TreeGrafter"/>
</dbReference>
<dbReference type="SUPFAM" id="SSF52540">
    <property type="entry name" value="P-loop containing nucleoside triphosphate hydrolases"/>
    <property type="match status" value="1"/>
</dbReference>
<dbReference type="AlphaFoldDB" id="A0A165AUY3"/>
<reference evidence="7 8" key="1">
    <citation type="journal article" date="2016" name="Mol. Biol. Evol.">
        <title>Comparative Genomics of Early-Diverging Mushroom-Forming Fungi Provides Insights into the Origins of Lignocellulose Decay Capabilities.</title>
        <authorList>
            <person name="Nagy L.G."/>
            <person name="Riley R."/>
            <person name="Tritt A."/>
            <person name="Adam C."/>
            <person name="Daum C."/>
            <person name="Floudas D."/>
            <person name="Sun H."/>
            <person name="Yadav J.S."/>
            <person name="Pangilinan J."/>
            <person name="Larsson K.H."/>
            <person name="Matsuura K."/>
            <person name="Barry K."/>
            <person name="Labutti K."/>
            <person name="Kuo R."/>
            <person name="Ohm R.A."/>
            <person name="Bhattacharya S.S."/>
            <person name="Shirouzu T."/>
            <person name="Yoshinaga Y."/>
            <person name="Martin F.M."/>
            <person name="Grigoriev I.V."/>
            <person name="Hibbett D.S."/>
        </authorList>
    </citation>
    <scope>NUCLEOTIDE SEQUENCE [LARGE SCALE GENOMIC DNA]</scope>
    <source>
        <strain evidence="7 8">93-53</strain>
    </source>
</reference>
<evidence type="ECO:0000313" key="7">
    <source>
        <dbReference type="EMBL" id="KZS99710.1"/>
    </source>
</evidence>
<evidence type="ECO:0000259" key="6">
    <source>
        <dbReference type="PROSITE" id="PS51192"/>
    </source>
</evidence>
<dbReference type="InterPro" id="IPR011545">
    <property type="entry name" value="DEAD/DEAH_box_helicase_dom"/>
</dbReference>